<dbReference type="Proteomes" id="UP000176634">
    <property type="component" value="Unassembled WGS sequence"/>
</dbReference>
<name>A0A1F6P7S4_9BACT</name>
<accession>A0A1F6P7S4</accession>
<keyword evidence="1" id="KW-0472">Membrane</keyword>
<dbReference type="EMBL" id="MFRA01000007">
    <property type="protein sequence ID" value="OGH92231.1"/>
    <property type="molecule type" value="Genomic_DNA"/>
</dbReference>
<protein>
    <submittedName>
        <fullName evidence="2">Uncharacterized protein</fullName>
    </submittedName>
</protein>
<keyword evidence="1" id="KW-1133">Transmembrane helix</keyword>
<keyword evidence="1" id="KW-0812">Transmembrane</keyword>
<evidence type="ECO:0000313" key="3">
    <source>
        <dbReference type="Proteomes" id="UP000176634"/>
    </source>
</evidence>
<reference evidence="2 3" key="1">
    <citation type="journal article" date="2016" name="Nat. Commun.">
        <title>Thousands of microbial genomes shed light on interconnected biogeochemical processes in an aquifer system.</title>
        <authorList>
            <person name="Anantharaman K."/>
            <person name="Brown C.T."/>
            <person name="Hug L.A."/>
            <person name="Sharon I."/>
            <person name="Castelle C.J."/>
            <person name="Probst A.J."/>
            <person name="Thomas B.C."/>
            <person name="Singh A."/>
            <person name="Wilkins M.J."/>
            <person name="Karaoz U."/>
            <person name="Brodie E.L."/>
            <person name="Williams K.H."/>
            <person name="Hubbard S.S."/>
            <person name="Banfield J.F."/>
        </authorList>
    </citation>
    <scope>NUCLEOTIDE SEQUENCE [LARGE SCALE GENOMIC DNA]</scope>
</reference>
<gene>
    <name evidence="2" type="ORF">A2563_00105</name>
</gene>
<comment type="caution">
    <text evidence="2">The sequence shown here is derived from an EMBL/GenBank/DDBJ whole genome shotgun (WGS) entry which is preliminary data.</text>
</comment>
<feature type="transmembrane region" description="Helical" evidence="1">
    <location>
        <begin position="20"/>
        <end position="39"/>
    </location>
</feature>
<evidence type="ECO:0000313" key="2">
    <source>
        <dbReference type="EMBL" id="OGH92231.1"/>
    </source>
</evidence>
<dbReference type="STRING" id="1798705.A2563_00105"/>
<evidence type="ECO:0000256" key="1">
    <source>
        <dbReference type="SAM" id="Phobius"/>
    </source>
</evidence>
<proteinExistence type="predicted"/>
<organism evidence="2 3">
    <name type="scientific">Candidatus Magasanikbacteria bacterium RIFOXYD1_FULL_40_23</name>
    <dbReference type="NCBI Taxonomy" id="1798705"/>
    <lineage>
        <taxon>Bacteria</taxon>
        <taxon>Candidatus Magasanikiibacteriota</taxon>
    </lineage>
</organism>
<dbReference type="AlphaFoldDB" id="A0A1F6P7S4"/>
<sequence>MSKPKMPTFYRGKYGLWRLIYILIFGVLLSAVLFTYYFIYQNIYSAIANANAVTSIKSNLNIYNLDIPAFEKAAAAINKKQIREEFPPNIRNIFFYSSNSVATPTSTST</sequence>